<protein>
    <submittedName>
        <fullName evidence="1">Uncharacterized protein</fullName>
    </submittedName>
</protein>
<dbReference type="EMBL" id="QXDL01000081">
    <property type="protein sequence ID" value="RIH84007.1"/>
    <property type="molecule type" value="Genomic_DNA"/>
</dbReference>
<name>A0A399EHC6_9DEIN</name>
<reference evidence="1 2" key="1">
    <citation type="submission" date="2018-08" db="EMBL/GenBank/DDBJ databases">
        <title>Meiothermus terrae DSM 26712 genome sequencing project.</title>
        <authorList>
            <person name="Da Costa M.S."/>
            <person name="Albuquerque L."/>
            <person name="Raposo P."/>
            <person name="Froufe H.J.C."/>
            <person name="Barroso C.S."/>
            <person name="Egas C."/>
        </authorList>
    </citation>
    <scope>NUCLEOTIDE SEQUENCE [LARGE SCALE GENOMIC DNA]</scope>
    <source>
        <strain evidence="1 2">DSM 26712</strain>
    </source>
</reference>
<proteinExistence type="predicted"/>
<dbReference type="RefSeq" id="WP_119315182.1">
    <property type="nucleotide sequence ID" value="NZ_QXDL01000081.1"/>
</dbReference>
<gene>
    <name evidence="1" type="ORF">Mterra_02114</name>
</gene>
<evidence type="ECO:0000313" key="2">
    <source>
        <dbReference type="Proteomes" id="UP000265715"/>
    </source>
</evidence>
<sequence length="92" mass="10413">MQKPNQNDTRLIQMLERILALNDQVLLLVHDRPDLLSRFVDQRIGVLRVLDALQSGTPAPPEALPAFGRVARQLEEILLRSHQIQAAPRMDA</sequence>
<dbReference type="AlphaFoldDB" id="A0A399EHC6"/>
<accession>A0A399EHC6</accession>
<organism evidence="1 2">
    <name type="scientific">Calidithermus terrae</name>
    <dbReference type="NCBI Taxonomy" id="1408545"/>
    <lineage>
        <taxon>Bacteria</taxon>
        <taxon>Thermotogati</taxon>
        <taxon>Deinococcota</taxon>
        <taxon>Deinococci</taxon>
        <taxon>Thermales</taxon>
        <taxon>Thermaceae</taxon>
        <taxon>Calidithermus</taxon>
    </lineage>
</organism>
<comment type="caution">
    <text evidence="1">The sequence shown here is derived from an EMBL/GenBank/DDBJ whole genome shotgun (WGS) entry which is preliminary data.</text>
</comment>
<evidence type="ECO:0000313" key="1">
    <source>
        <dbReference type="EMBL" id="RIH84007.1"/>
    </source>
</evidence>
<dbReference type="Proteomes" id="UP000265715">
    <property type="component" value="Unassembled WGS sequence"/>
</dbReference>
<keyword evidence="2" id="KW-1185">Reference proteome</keyword>